<evidence type="ECO:0000256" key="7">
    <source>
        <dbReference type="ARBA" id="ARBA00022793"/>
    </source>
</evidence>
<dbReference type="SUPFAM" id="SSF51735">
    <property type="entry name" value="NAD(P)-binding Rossmann-fold domains"/>
    <property type="match status" value="1"/>
</dbReference>
<dbReference type="InterPro" id="IPR016040">
    <property type="entry name" value="NAD(P)-bd_dom"/>
</dbReference>
<dbReference type="Pfam" id="PF16363">
    <property type="entry name" value="GDP_Man_Dehyd"/>
    <property type="match status" value="1"/>
</dbReference>
<evidence type="ECO:0000256" key="10">
    <source>
        <dbReference type="ARBA" id="ARBA00023027"/>
    </source>
</evidence>
<protein>
    <recommendedName>
        <fullName evidence="5">UDP-glucuronate decarboxylase</fullName>
        <ecNumber evidence="5">4.1.1.35</ecNumber>
    </recommendedName>
</protein>
<evidence type="ECO:0000256" key="9">
    <source>
        <dbReference type="ARBA" id="ARBA00022989"/>
    </source>
</evidence>
<name>A0A1F5T074_9BACT</name>
<evidence type="ECO:0000256" key="3">
    <source>
        <dbReference type="ARBA" id="ARBA00005100"/>
    </source>
</evidence>
<sequence>MLNTNTNEKKKVKNAVVFGGAGFIGSHLCERLLEKSYNVICIDNFISSGQNNITHLLRLPKFEFIRHDISEPIDLEAKKDLTKFQINVFGVQEVYNLSCPTSIKNFEKVKIETCLANAYGTKNSLDVAMKYRAKFMHFSSQVVYGNFEKGEFVKEDFFQGVTNQLDPRACYDEGKRYAETLVDVYREVHKLDTKILRIFRTYGPRMLLDDGQMIPDFIVNALEGKDLTMNGGDDFQTSLIYVSDIVEGAMKLMRTKNNGPFNLGSPEIYKITDVANKIIELTESKSKLKFGEKLLFLREGAFPDITKVKDEIGWFPLVTLEDGLRKTIEYTEAHKNLLVFRTDV</sequence>
<dbReference type="Gene3D" id="3.40.50.720">
    <property type="entry name" value="NAD(P)-binding Rossmann-like Domain"/>
    <property type="match status" value="1"/>
</dbReference>
<evidence type="ECO:0000256" key="8">
    <source>
        <dbReference type="ARBA" id="ARBA00022968"/>
    </source>
</evidence>
<keyword evidence="13" id="KW-0456">Lyase</keyword>
<comment type="subcellular location">
    <subcellularLocation>
        <location evidence="2">Golgi apparatus</location>
        <location evidence="2">Golgi stack membrane</location>
        <topology evidence="2">Single-pass type II membrane protein</topology>
    </subcellularLocation>
</comment>
<evidence type="ECO:0000256" key="4">
    <source>
        <dbReference type="ARBA" id="ARBA00007505"/>
    </source>
</evidence>
<dbReference type="PANTHER" id="PTHR43078:SF6">
    <property type="entry name" value="UDP-GLUCURONIC ACID DECARBOXYLASE 1"/>
    <property type="match status" value="1"/>
</dbReference>
<comment type="pathway">
    <text evidence="3">Nucleotide-sugar biosynthesis; UDP-alpha-D-xylose biosynthesis; UDP-alpha-D-xylose from UDP-alpha-D-glucuronate: step 1/1.</text>
</comment>
<keyword evidence="8" id="KW-0735">Signal-anchor</keyword>
<keyword evidence="10" id="KW-0520">NAD</keyword>
<dbReference type="PANTHER" id="PTHR43078">
    <property type="entry name" value="UDP-GLUCURONIC ACID DECARBOXYLASE-RELATED"/>
    <property type="match status" value="1"/>
</dbReference>
<gene>
    <name evidence="15" type="ORF">A2478_03490</name>
</gene>
<dbReference type="EC" id="4.1.1.35" evidence="5"/>
<evidence type="ECO:0000256" key="12">
    <source>
        <dbReference type="ARBA" id="ARBA00023136"/>
    </source>
</evidence>
<proteinExistence type="inferred from homology"/>
<dbReference type="GO" id="GO:0033320">
    <property type="term" value="P:UDP-D-xylose biosynthetic process"/>
    <property type="evidence" value="ECO:0007669"/>
    <property type="project" value="UniProtKB-UniPathway"/>
</dbReference>
<comment type="caution">
    <text evidence="15">The sequence shown here is derived from an EMBL/GenBank/DDBJ whole genome shotgun (WGS) entry which is preliminary data.</text>
</comment>
<reference evidence="15 16" key="1">
    <citation type="journal article" date="2016" name="Nat. Commun.">
        <title>Thousands of microbial genomes shed light on interconnected biogeochemical processes in an aquifer system.</title>
        <authorList>
            <person name="Anantharaman K."/>
            <person name="Brown C.T."/>
            <person name="Hug L.A."/>
            <person name="Sharon I."/>
            <person name="Castelle C.J."/>
            <person name="Probst A.J."/>
            <person name="Thomas B.C."/>
            <person name="Singh A."/>
            <person name="Wilkins M.J."/>
            <person name="Karaoz U."/>
            <person name="Brodie E.L."/>
            <person name="Williams K.H."/>
            <person name="Hubbard S.S."/>
            <person name="Banfield J.F."/>
        </authorList>
    </citation>
    <scope>NUCLEOTIDE SEQUENCE [LARGE SCALE GENOMIC DNA]</scope>
</reference>
<keyword evidence="11" id="KW-0333">Golgi apparatus</keyword>
<evidence type="ECO:0000256" key="2">
    <source>
        <dbReference type="ARBA" id="ARBA00004447"/>
    </source>
</evidence>
<dbReference type="Proteomes" id="UP000179001">
    <property type="component" value="Unassembled WGS sequence"/>
</dbReference>
<dbReference type="GO" id="GO:0048040">
    <property type="term" value="F:UDP-glucuronate decarboxylase activity"/>
    <property type="evidence" value="ECO:0007669"/>
    <property type="project" value="UniProtKB-EC"/>
</dbReference>
<evidence type="ECO:0000313" key="16">
    <source>
        <dbReference type="Proteomes" id="UP000179001"/>
    </source>
</evidence>
<dbReference type="GO" id="GO:0070403">
    <property type="term" value="F:NAD+ binding"/>
    <property type="evidence" value="ECO:0007669"/>
    <property type="project" value="InterPro"/>
</dbReference>
<evidence type="ECO:0000259" key="14">
    <source>
        <dbReference type="Pfam" id="PF16363"/>
    </source>
</evidence>
<dbReference type="EMBL" id="MFGJ01000006">
    <property type="protein sequence ID" value="OGF32357.1"/>
    <property type="molecule type" value="Genomic_DNA"/>
</dbReference>
<dbReference type="STRING" id="1798002.A2478_03490"/>
<evidence type="ECO:0000256" key="6">
    <source>
        <dbReference type="ARBA" id="ARBA00022692"/>
    </source>
</evidence>
<comment type="cofactor">
    <cofactor evidence="1">
        <name>NAD(+)</name>
        <dbReference type="ChEBI" id="CHEBI:57540"/>
    </cofactor>
</comment>
<evidence type="ECO:0000256" key="1">
    <source>
        <dbReference type="ARBA" id="ARBA00001911"/>
    </source>
</evidence>
<accession>A0A1F5T074</accession>
<dbReference type="UniPathway" id="UPA00796">
    <property type="reaction ID" value="UER00771"/>
</dbReference>
<dbReference type="InterPro" id="IPR036291">
    <property type="entry name" value="NAD(P)-bd_dom_sf"/>
</dbReference>
<evidence type="ECO:0000256" key="11">
    <source>
        <dbReference type="ARBA" id="ARBA00023034"/>
    </source>
</evidence>
<keyword evidence="6" id="KW-0812">Transmembrane</keyword>
<keyword evidence="9" id="KW-1133">Transmembrane helix</keyword>
<dbReference type="InterPro" id="IPR044516">
    <property type="entry name" value="UXS-like"/>
</dbReference>
<dbReference type="GO" id="GO:0005737">
    <property type="term" value="C:cytoplasm"/>
    <property type="evidence" value="ECO:0007669"/>
    <property type="project" value="TreeGrafter"/>
</dbReference>
<evidence type="ECO:0000256" key="5">
    <source>
        <dbReference type="ARBA" id="ARBA00012290"/>
    </source>
</evidence>
<comment type="similarity">
    <text evidence="4">Belongs to the NAD(P)-dependent epimerase/dehydratase family. UDP-glucuronic acid decarboxylase subfamily.</text>
</comment>
<evidence type="ECO:0000313" key="15">
    <source>
        <dbReference type="EMBL" id="OGF32357.1"/>
    </source>
</evidence>
<dbReference type="GO" id="GO:0042732">
    <property type="term" value="P:D-xylose metabolic process"/>
    <property type="evidence" value="ECO:0007669"/>
    <property type="project" value="InterPro"/>
</dbReference>
<evidence type="ECO:0000256" key="13">
    <source>
        <dbReference type="ARBA" id="ARBA00023239"/>
    </source>
</evidence>
<feature type="domain" description="NAD(P)-binding" evidence="14">
    <location>
        <begin position="17"/>
        <end position="327"/>
    </location>
</feature>
<dbReference type="AlphaFoldDB" id="A0A1F5T074"/>
<keyword evidence="7" id="KW-0210">Decarboxylase</keyword>
<organism evidence="15 16">
    <name type="scientific">Candidatus Falkowbacteria bacterium RIFOXYC2_FULL_36_12</name>
    <dbReference type="NCBI Taxonomy" id="1798002"/>
    <lineage>
        <taxon>Bacteria</taxon>
        <taxon>Candidatus Falkowiibacteriota</taxon>
    </lineage>
</organism>
<keyword evidence="12" id="KW-0472">Membrane</keyword>